<organism evidence="1 2">
    <name type="scientific">Corynebacterium amycolatum</name>
    <dbReference type="NCBI Taxonomy" id="43765"/>
    <lineage>
        <taxon>Bacteria</taxon>
        <taxon>Bacillati</taxon>
        <taxon>Actinomycetota</taxon>
        <taxon>Actinomycetes</taxon>
        <taxon>Mycobacteriales</taxon>
        <taxon>Corynebacteriaceae</taxon>
        <taxon>Corynebacterium</taxon>
    </lineage>
</organism>
<evidence type="ECO:0000313" key="2">
    <source>
        <dbReference type="Proteomes" id="UP001223646"/>
    </source>
</evidence>
<dbReference type="Proteomes" id="UP001223646">
    <property type="component" value="Unassembled WGS sequence"/>
</dbReference>
<protein>
    <submittedName>
        <fullName evidence="1">Uncharacterized protein</fullName>
    </submittedName>
</protein>
<name>A0AAW9SWI1_CORAY</name>
<comment type="caution">
    <text evidence="1">The sequence shown here is derived from an EMBL/GenBank/DDBJ whole genome shotgun (WGS) entry which is preliminary data.</text>
</comment>
<sequence length="135" mass="14965">MTITACIAGHEYTGPTLAEIIDREYGDGAYASRYLDPNAAQWGQVLRNADMNSCFVLDTIYWVEGEDDVIDPGAAVAELRETAGRIADIDSEREHLVRQRDELIRALLRAGLPVVDIARDGGVSRNQVYVIKKSR</sequence>
<dbReference type="EMBL" id="JASOOY020000015">
    <property type="protein sequence ID" value="MEO3716905.1"/>
    <property type="molecule type" value="Genomic_DNA"/>
</dbReference>
<dbReference type="AlphaFoldDB" id="A0AAW9SWI1"/>
<reference evidence="1" key="1">
    <citation type="submission" date="2023-05" db="EMBL/GenBank/DDBJ databases">
        <authorList>
            <person name="Du J."/>
        </authorList>
    </citation>
    <scope>NUCLEOTIDE SEQUENCE</scope>
    <source>
        <strain evidence="1">UMB1064</strain>
    </source>
</reference>
<dbReference type="Gene3D" id="1.10.10.60">
    <property type="entry name" value="Homeodomain-like"/>
    <property type="match status" value="1"/>
</dbReference>
<accession>A0AAW9SWI1</accession>
<evidence type="ECO:0000313" key="1">
    <source>
        <dbReference type="EMBL" id="MEO3716905.1"/>
    </source>
</evidence>
<gene>
    <name evidence="1" type="ORF">QP460_004800</name>
</gene>
<reference evidence="1" key="2">
    <citation type="submission" date="2024-05" db="EMBL/GenBank/DDBJ databases">
        <authorList>
            <person name="Wolfe A."/>
        </authorList>
    </citation>
    <scope>NUCLEOTIDE SEQUENCE</scope>
    <source>
        <strain evidence="1">UMB1064</strain>
    </source>
</reference>
<dbReference type="RefSeq" id="WP_347658424.1">
    <property type="nucleotide sequence ID" value="NZ_JASOOY020000015.1"/>
</dbReference>
<proteinExistence type="predicted"/>